<dbReference type="InterPro" id="IPR050515">
    <property type="entry name" value="Beta-lactam/transpept"/>
</dbReference>
<evidence type="ECO:0000259" key="4">
    <source>
        <dbReference type="Pfam" id="PF00905"/>
    </source>
</evidence>
<dbReference type="PANTHER" id="PTHR30627:SF1">
    <property type="entry name" value="PEPTIDOGLYCAN D,D-TRANSPEPTIDASE FTSI"/>
    <property type="match status" value="1"/>
</dbReference>
<dbReference type="PANTHER" id="PTHR30627">
    <property type="entry name" value="PEPTIDOGLYCAN D,D-TRANSPEPTIDASE"/>
    <property type="match status" value="1"/>
</dbReference>
<dbReference type="Pfam" id="PF03717">
    <property type="entry name" value="PBP_dimer"/>
    <property type="match status" value="1"/>
</dbReference>
<feature type="domain" description="Penicillin-binding protein dimerisation" evidence="5">
    <location>
        <begin position="74"/>
        <end position="184"/>
    </location>
</feature>
<evidence type="ECO:0000313" key="7">
    <source>
        <dbReference type="Proteomes" id="UP000182253"/>
    </source>
</evidence>
<protein>
    <submittedName>
        <fullName evidence="6">Uncharacterized protein</fullName>
    </submittedName>
</protein>
<keyword evidence="3" id="KW-0812">Transmembrane</keyword>
<dbReference type="InterPro" id="IPR036138">
    <property type="entry name" value="PBP_dimer_sf"/>
</dbReference>
<organism evidence="6 7">
    <name type="scientific">Candidatus Nomurabacteria bacterium RIFCSPHIGHO2_01_FULL_39_9</name>
    <dbReference type="NCBI Taxonomy" id="1801735"/>
    <lineage>
        <taxon>Bacteria</taxon>
        <taxon>Candidatus Nomuraibacteriota</taxon>
    </lineage>
</organism>
<proteinExistence type="predicted"/>
<dbReference type="GO" id="GO:0071555">
    <property type="term" value="P:cell wall organization"/>
    <property type="evidence" value="ECO:0007669"/>
    <property type="project" value="TreeGrafter"/>
</dbReference>
<keyword evidence="2 3" id="KW-0472">Membrane</keyword>
<feature type="transmembrane region" description="Helical" evidence="3">
    <location>
        <begin position="12"/>
        <end position="32"/>
    </location>
</feature>
<dbReference type="STRING" id="1801735.A2645_01875"/>
<evidence type="ECO:0000256" key="3">
    <source>
        <dbReference type="SAM" id="Phobius"/>
    </source>
</evidence>
<comment type="caution">
    <text evidence="6">The sequence shown here is derived from an EMBL/GenBank/DDBJ whole genome shotgun (WGS) entry which is preliminary data.</text>
</comment>
<dbReference type="GO" id="GO:0008658">
    <property type="term" value="F:penicillin binding"/>
    <property type="evidence" value="ECO:0007669"/>
    <property type="project" value="InterPro"/>
</dbReference>
<dbReference type="Gene3D" id="3.40.710.10">
    <property type="entry name" value="DD-peptidase/beta-lactamase superfamily"/>
    <property type="match status" value="1"/>
</dbReference>
<reference evidence="6 7" key="1">
    <citation type="journal article" date="2016" name="Nat. Commun.">
        <title>Thousands of microbial genomes shed light on interconnected biogeochemical processes in an aquifer system.</title>
        <authorList>
            <person name="Anantharaman K."/>
            <person name="Brown C.T."/>
            <person name="Hug L.A."/>
            <person name="Sharon I."/>
            <person name="Castelle C.J."/>
            <person name="Probst A.J."/>
            <person name="Thomas B.C."/>
            <person name="Singh A."/>
            <person name="Wilkins M.J."/>
            <person name="Karaoz U."/>
            <person name="Brodie E.L."/>
            <person name="Williams K.H."/>
            <person name="Hubbard S.S."/>
            <person name="Banfield J.F."/>
        </authorList>
    </citation>
    <scope>NUCLEOTIDE SEQUENCE [LARGE SCALE GENOMIC DNA]</scope>
</reference>
<dbReference type="InterPro" id="IPR012338">
    <property type="entry name" value="Beta-lactam/transpept-like"/>
</dbReference>
<dbReference type="AlphaFoldDB" id="A0A1F6UWY1"/>
<comment type="subcellular location">
    <subcellularLocation>
        <location evidence="1">Membrane</location>
    </subcellularLocation>
</comment>
<dbReference type="InterPro" id="IPR001460">
    <property type="entry name" value="PCN-bd_Tpept"/>
</dbReference>
<feature type="domain" description="Penicillin-binding protein transpeptidase" evidence="4">
    <location>
        <begin position="247"/>
        <end position="550"/>
    </location>
</feature>
<dbReference type="EMBL" id="MFTL01000006">
    <property type="protein sequence ID" value="OGI61915.1"/>
    <property type="molecule type" value="Genomic_DNA"/>
</dbReference>
<dbReference type="Gene3D" id="3.30.450.330">
    <property type="match status" value="1"/>
</dbReference>
<gene>
    <name evidence="6" type="ORF">A2645_01875</name>
</gene>
<dbReference type="Pfam" id="PF00905">
    <property type="entry name" value="Transpeptidase"/>
    <property type="match status" value="1"/>
</dbReference>
<name>A0A1F6UWY1_9BACT</name>
<keyword evidence="3" id="KW-1133">Transmembrane helix</keyword>
<evidence type="ECO:0000256" key="1">
    <source>
        <dbReference type="ARBA" id="ARBA00004370"/>
    </source>
</evidence>
<accession>A0A1F6UWY1</accession>
<dbReference type="Gene3D" id="3.90.1310.10">
    <property type="entry name" value="Penicillin-binding protein 2a (Domain 2)"/>
    <property type="match status" value="1"/>
</dbReference>
<dbReference type="SUPFAM" id="SSF56601">
    <property type="entry name" value="beta-lactamase/transpeptidase-like"/>
    <property type="match status" value="1"/>
</dbReference>
<sequence length="567" mass="63430">MKDHTIRIKIFSGIIFLVALILLTKLFFLQVLRNEAFASRADRQYVTPIENIYNRGSIFFTTKDKELVSAASISSGFKITINPRAIKNPEEAFNVLNQIISLNKEEFLAKAIKDDPYEEIAFRQSKEVADKISELKIPGVSVFKERWRFYPGNELASRAIGLVAFDADKQTGRYGLERSYNHILERQADKLYINFFAEVFANLSQLVFEKEKPGNVVTSIEPSVQGVLEEQLAGIIKKWNSNFAGGIILNPKNGEVYAMAHLPQINLNDFSKVRDVSLFGNPIVESVFEFGSVIKALTMAAALNEGKVTADTKYDDKGFIVVGKETINNFDKKGRGVTNMQEVLNQSLNTGAVFAMQKLGRDKFRKYFFDFGLKERTGVDLPSEVKNLVSNLEGNQDVEYATASFGQGIATSPISAARAFSALANGGTLVTPHLVTKIDFDDLPDKEIKKTASPNQIIKPETAEEITRMLTVVFDKSINKTDSLLKRYNIAAKTGTAQIAKEQGGGYYEDKHLHSFFAYFPAYNPEFLVLLYTKDPKGARFASETMAGPFMNIAKFLISYYEIPPDR</sequence>
<evidence type="ECO:0000256" key="2">
    <source>
        <dbReference type="ARBA" id="ARBA00023136"/>
    </source>
</evidence>
<evidence type="ECO:0000313" key="6">
    <source>
        <dbReference type="EMBL" id="OGI61915.1"/>
    </source>
</evidence>
<dbReference type="GO" id="GO:0005886">
    <property type="term" value="C:plasma membrane"/>
    <property type="evidence" value="ECO:0007669"/>
    <property type="project" value="TreeGrafter"/>
</dbReference>
<dbReference type="SUPFAM" id="SSF56519">
    <property type="entry name" value="Penicillin binding protein dimerisation domain"/>
    <property type="match status" value="1"/>
</dbReference>
<evidence type="ECO:0000259" key="5">
    <source>
        <dbReference type="Pfam" id="PF03717"/>
    </source>
</evidence>
<dbReference type="Proteomes" id="UP000182253">
    <property type="component" value="Unassembled WGS sequence"/>
</dbReference>
<dbReference type="InterPro" id="IPR005311">
    <property type="entry name" value="PBP_dimer"/>
</dbReference>